<reference evidence="9" key="1">
    <citation type="submission" date="2009-10" db="EMBL/GenBank/DDBJ databases">
        <title>The complete chromosome of Gordonia bronchialis DSM 43247.</title>
        <authorList>
            <consortium name="US DOE Joint Genome Institute (JGI-PGF)"/>
            <person name="Lucas S."/>
            <person name="Copeland A."/>
            <person name="Lapidus A."/>
            <person name="Glavina del Rio T."/>
            <person name="Dalin E."/>
            <person name="Tice H."/>
            <person name="Bruce D."/>
            <person name="Goodwin L."/>
            <person name="Pitluck S."/>
            <person name="Kyrpides N."/>
            <person name="Mavromatis K."/>
            <person name="Ivanova N."/>
            <person name="Ovchinnikova G."/>
            <person name="Saunders E."/>
            <person name="Brettin T."/>
            <person name="Detter J.C."/>
            <person name="Han C."/>
            <person name="Larimer F."/>
            <person name="Land M."/>
            <person name="Hauser L."/>
            <person name="Markowitz V."/>
            <person name="Cheng J.-F."/>
            <person name="Hugenholtz P."/>
            <person name="Woyke T."/>
            <person name="Wu D."/>
            <person name="Jando M."/>
            <person name="Schneider S."/>
            <person name="Goeker M."/>
            <person name="Klenk H.-P."/>
            <person name="Eisen J.A."/>
        </authorList>
    </citation>
    <scope>NUCLEOTIDE SEQUENCE [LARGE SCALE GENOMIC DNA]</scope>
    <source>
        <strain evidence="9">ATCC 25592 / DSM 43247 / BCRC 13721 / JCM 3198 / KCTC 3076 / NBRC 16047 / NCTC 10667</strain>
    </source>
</reference>
<name>D0LE37_GORB4</name>
<dbReference type="Gene3D" id="3.40.50.1010">
    <property type="entry name" value="5'-nuclease"/>
    <property type="match status" value="1"/>
</dbReference>
<dbReference type="KEGG" id="gbr:Gbro_3434"/>
<dbReference type="InterPro" id="IPR029060">
    <property type="entry name" value="PIN-like_dom_sf"/>
</dbReference>
<keyword evidence="9" id="KW-1185">Reference proteome</keyword>
<dbReference type="STRING" id="526226.Gbro_3434"/>
<dbReference type="SUPFAM" id="SSF88723">
    <property type="entry name" value="PIN domain-like"/>
    <property type="match status" value="1"/>
</dbReference>
<evidence type="ECO:0000259" key="7">
    <source>
        <dbReference type="Pfam" id="PF01850"/>
    </source>
</evidence>
<dbReference type="AlphaFoldDB" id="D0LE37"/>
<dbReference type="EMBL" id="CP001802">
    <property type="protein sequence ID" value="ACY22629.1"/>
    <property type="molecule type" value="Genomic_DNA"/>
</dbReference>
<feature type="domain" description="PIN" evidence="7">
    <location>
        <begin position="9"/>
        <end position="136"/>
    </location>
</feature>
<evidence type="ECO:0000256" key="6">
    <source>
        <dbReference type="SAM" id="MobiDB-lite"/>
    </source>
</evidence>
<evidence type="ECO:0000256" key="5">
    <source>
        <dbReference type="ARBA" id="ARBA00022842"/>
    </source>
</evidence>
<evidence type="ECO:0000313" key="8">
    <source>
        <dbReference type="EMBL" id="ACY22629.1"/>
    </source>
</evidence>
<dbReference type="CDD" id="cd09873">
    <property type="entry name" value="PIN_Pae0151-like"/>
    <property type="match status" value="1"/>
</dbReference>
<accession>D0LE37</accession>
<proteinExistence type="predicted"/>
<feature type="compositionally biased region" description="Basic and acidic residues" evidence="6">
    <location>
        <begin position="160"/>
        <end position="172"/>
    </location>
</feature>
<evidence type="ECO:0000256" key="4">
    <source>
        <dbReference type="ARBA" id="ARBA00022801"/>
    </source>
</evidence>
<dbReference type="eggNOG" id="ENOG5031XXP">
    <property type="taxonomic scope" value="Bacteria"/>
</dbReference>
<keyword evidence="1" id="KW-1277">Toxin-antitoxin system</keyword>
<dbReference type="GO" id="GO:0046872">
    <property type="term" value="F:metal ion binding"/>
    <property type="evidence" value="ECO:0007669"/>
    <property type="project" value="UniProtKB-KW"/>
</dbReference>
<evidence type="ECO:0000256" key="3">
    <source>
        <dbReference type="ARBA" id="ARBA00022723"/>
    </source>
</evidence>
<dbReference type="Proteomes" id="UP000001219">
    <property type="component" value="Chromosome"/>
</dbReference>
<sequence>MADKLTRVAVDTSVILDFLIADDRAKADRAEHLLKGHNDRYTVLLPAIVIAEIAGAPTVRGHHLPKDDRKERIAKALGWIRRSNFMVAELSERTARRAAEIAVEHQLKGPDASVLATAEQWGCTHLYASDGDHTKCDGKSGFKISEPDDPPPPELTLETELQRRADEGQDDD</sequence>
<dbReference type="GO" id="GO:0016787">
    <property type="term" value="F:hydrolase activity"/>
    <property type="evidence" value="ECO:0007669"/>
    <property type="project" value="UniProtKB-KW"/>
</dbReference>
<evidence type="ECO:0000256" key="2">
    <source>
        <dbReference type="ARBA" id="ARBA00022722"/>
    </source>
</evidence>
<protein>
    <submittedName>
        <fullName evidence="8">PilT protein domain protein</fullName>
    </submittedName>
</protein>
<dbReference type="RefSeq" id="WP_012835143.1">
    <property type="nucleotide sequence ID" value="NC_013441.1"/>
</dbReference>
<gene>
    <name evidence="8" type="ordered locus">Gbro_3434</name>
</gene>
<keyword evidence="5" id="KW-0460">Magnesium</keyword>
<dbReference type="GO" id="GO:0004518">
    <property type="term" value="F:nuclease activity"/>
    <property type="evidence" value="ECO:0007669"/>
    <property type="project" value="UniProtKB-KW"/>
</dbReference>
<keyword evidence="2" id="KW-0540">Nuclease</keyword>
<evidence type="ECO:0000256" key="1">
    <source>
        <dbReference type="ARBA" id="ARBA00022649"/>
    </source>
</evidence>
<dbReference type="OrthoDB" id="3694906at2"/>
<feature type="region of interest" description="Disordered" evidence="6">
    <location>
        <begin position="138"/>
        <end position="172"/>
    </location>
</feature>
<organism evidence="8 9">
    <name type="scientific">Gordonia bronchialis (strain ATCC 25592 / DSM 43247 / BCRC 13721 / JCM 3198 / KCTC 3076 / NBRC 16047 / NCTC 10667)</name>
    <name type="common">Rhodococcus bronchialis</name>
    <dbReference type="NCBI Taxonomy" id="526226"/>
    <lineage>
        <taxon>Bacteria</taxon>
        <taxon>Bacillati</taxon>
        <taxon>Actinomycetota</taxon>
        <taxon>Actinomycetes</taxon>
        <taxon>Mycobacteriales</taxon>
        <taxon>Gordoniaceae</taxon>
        <taxon>Gordonia</taxon>
    </lineage>
</organism>
<keyword evidence="4" id="KW-0378">Hydrolase</keyword>
<dbReference type="Pfam" id="PF01850">
    <property type="entry name" value="PIN"/>
    <property type="match status" value="1"/>
</dbReference>
<keyword evidence="3" id="KW-0479">Metal-binding</keyword>
<dbReference type="InterPro" id="IPR002716">
    <property type="entry name" value="PIN_dom"/>
</dbReference>
<evidence type="ECO:0000313" key="9">
    <source>
        <dbReference type="Proteomes" id="UP000001219"/>
    </source>
</evidence>
<dbReference type="HOGENOM" id="CLU_1553110_0_0_11"/>
<reference evidence="8 9" key="2">
    <citation type="journal article" date="2010" name="Stand. Genomic Sci.">
        <title>Complete genome sequence of Gordonia bronchialis type strain (3410).</title>
        <authorList>
            <person name="Ivanova N."/>
            <person name="Sikorski J."/>
            <person name="Jando M."/>
            <person name="Lapidus A."/>
            <person name="Nolan M."/>
            <person name="Lucas S."/>
            <person name="Del Rio T.G."/>
            <person name="Tice H."/>
            <person name="Copeland A."/>
            <person name="Cheng J.F."/>
            <person name="Chen F."/>
            <person name="Bruce D."/>
            <person name="Goodwin L."/>
            <person name="Pitluck S."/>
            <person name="Mavromatis K."/>
            <person name="Ovchinnikova G."/>
            <person name="Pati A."/>
            <person name="Chen A."/>
            <person name="Palaniappan K."/>
            <person name="Land M."/>
            <person name="Hauser L."/>
            <person name="Chang Y.J."/>
            <person name="Jeffries C.D."/>
            <person name="Chain P."/>
            <person name="Saunders E."/>
            <person name="Han C."/>
            <person name="Detter J.C."/>
            <person name="Brettin T."/>
            <person name="Rohde M."/>
            <person name="Goker M."/>
            <person name="Bristow J."/>
            <person name="Eisen J.A."/>
            <person name="Markowitz V."/>
            <person name="Hugenholtz P."/>
            <person name="Klenk H.P."/>
            <person name="Kyrpides N.C."/>
        </authorList>
    </citation>
    <scope>NUCLEOTIDE SEQUENCE [LARGE SCALE GENOMIC DNA]</scope>
    <source>
        <strain evidence="9">ATCC 25592 / DSM 43247 / BCRC 13721 / JCM 3198 / KCTC 3076 / NBRC 16047 / NCTC 10667</strain>
    </source>
</reference>
<dbReference type="InterPro" id="IPR044153">
    <property type="entry name" value="PIN_Pae0151-like"/>
</dbReference>